<evidence type="ECO:0000259" key="5">
    <source>
        <dbReference type="PROSITE" id="PS51387"/>
    </source>
</evidence>
<evidence type="ECO:0000256" key="4">
    <source>
        <dbReference type="ARBA" id="ARBA00023002"/>
    </source>
</evidence>
<dbReference type="InterPro" id="IPR004113">
    <property type="entry name" value="FAD-bd_oxidored_4_C"/>
</dbReference>
<dbReference type="InterPro" id="IPR016169">
    <property type="entry name" value="FAD-bd_PCMH_sub2"/>
</dbReference>
<dbReference type="GO" id="GO:0071949">
    <property type="term" value="F:FAD binding"/>
    <property type="evidence" value="ECO:0007669"/>
    <property type="project" value="InterPro"/>
</dbReference>
<sequence length="509" mass="55437">MTNINNIEVSKDPAVLETYSRDVSNFKIVPLCVFFPRSTEEVQAVVLSAKEEGVSVTVRAGGTCMSGGPINSGYIIDLTRYMNSVAVDGESKTAVVDAGAYFRDVEDAALAHGLFFAGYPSSNRICGIGGMLGNNASGEKSLRHGATGVNVISLEVVLADGSVVTLTRKPLNEVVDEREQKALAMYEAHAAALRDAIGDVKKCASGYRLDEVVKDGVFSEIPLMVGSQGTLGIITKATLNLVPLPAHVGLLVVSAQSLEDLSDIIATAYEHNPEGLETFDKNTFARARVHLSEYAEKVVPYVDVNAELFILIQLSEDTADATAAQAAACYESLLSRGYFVKQIQEPVDVEAAWMVRRNSFTLMRDHNEEGFRAMPCIEDVIVPLPALGTFIHELIAILERREITYGFHGHIGDGSFRVVPIFDFRKETLTDDIFGLMDDVFALIKRLRGNMSADHSDGIIRTPFLESFYGSTLAGAFAEIKQIYDPENRLNPGKKVGGTKEDILKTLQR</sequence>
<protein>
    <recommendedName>
        <fullName evidence="5">FAD-binding PCMH-type domain-containing protein</fullName>
    </recommendedName>
</protein>
<gene>
    <name evidence="6" type="ORF">A3G90_00385</name>
</gene>
<dbReference type="PANTHER" id="PTHR11748">
    <property type="entry name" value="D-LACTATE DEHYDROGENASE"/>
    <property type="match status" value="1"/>
</dbReference>
<name>A0A1F6FF97_9BACT</name>
<dbReference type="EMBL" id="MFMM01000001">
    <property type="protein sequence ID" value="OGG84539.1"/>
    <property type="molecule type" value="Genomic_DNA"/>
</dbReference>
<evidence type="ECO:0000256" key="2">
    <source>
        <dbReference type="ARBA" id="ARBA00022630"/>
    </source>
</evidence>
<comment type="cofactor">
    <cofactor evidence="1">
        <name>FAD</name>
        <dbReference type="ChEBI" id="CHEBI:57692"/>
    </cofactor>
</comment>
<dbReference type="Pfam" id="PF02913">
    <property type="entry name" value="FAD-oxidase_C"/>
    <property type="match status" value="1"/>
</dbReference>
<dbReference type="SUPFAM" id="SSF55103">
    <property type="entry name" value="FAD-linked oxidases, C-terminal domain"/>
    <property type="match status" value="1"/>
</dbReference>
<dbReference type="STRING" id="1798525.A3G90_00385"/>
<keyword evidence="4" id="KW-0560">Oxidoreductase</keyword>
<dbReference type="Gene3D" id="3.30.465.10">
    <property type="match status" value="1"/>
</dbReference>
<dbReference type="AlphaFoldDB" id="A0A1F6FF97"/>
<reference evidence="6 7" key="1">
    <citation type="journal article" date="2016" name="Nat. Commun.">
        <title>Thousands of microbial genomes shed light on interconnected biogeochemical processes in an aquifer system.</title>
        <authorList>
            <person name="Anantharaman K."/>
            <person name="Brown C.T."/>
            <person name="Hug L.A."/>
            <person name="Sharon I."/>
            <person name="Castelle C.J."/>
            <person name="Probst A.J."/>
            <person name="Thomas B.C."/>
            <person name="Singh A."/>
            <person name="Wilkins M.J."/>
            <person name="Karaoz U."/>
            <person name="Brodie E.L."/>
            <person name="Williams K.H."/>
            <person name="Hubbard S.S."/>
            <person name="Banfield J.F."/>
        </authorList>
    </citation>
    <scope>NUCLEOTIDE SEQUENCE [LARGE SCALE GENOMIC DNA]</scope>
</reference>
<dbReference type="SUPFAM" id="SSF56176">
    <property type="entry name" value="FAD-binding/transporter-associated domain-like"/>
    <property type="match status" value="1"/>
</dbReference>
<dbReference type="Proteomes" id="UP000177325">
    <property type="component" value="Unassembled WGS sequence"/>
</dbReference>
<accession>A0A1F6FF97</accession>
<dbReference type="GO" id="GO:1903457">
    <property type="term" value="P:lactate catabolic process"/>
    <property type="evidence" value="ECO:0007669"/>
    <property type="project" value="TreeGrafter"/>
</dbReference>
<comment type="caution">
    <text evidence="6">The sequence shown here is derived from an EMBL/GenBank/DDBJ whole genome shotgun (WGS) entry which is preliminary data.</text>
</comment>
<dbReference type="InterPro" id="IPR006094">
    <property type="entry name" value="Oxid_FAD_bind_N"/>
</dbReference>
<dbReference type="InterPro" id="IPR016164">
    <property type="entry name" value="FAD-linked_Oxase-like_C"/>
</dbReference>
<keyword evidence="2" id="KW-0285">Flavoprotein</keyword>
<dbReference type="InterPro" id="IPR016166">
    <property type="entry name" value="FAD-bd_PCMH"/>
</dbReference>
<evidence type="ECO:0000313" key="7">
    <source>
        <dbReference type="Proteomes" id="UP000177325"/>
    </source>
</evidence>
<dbReference type="GO" id="GO:0004458">
    <property type="term" value="F:D-lactate dehydrogenase (cytochrome) activity"/>
    <property type="evidence" value="ECO:0007669"/>
    <property type="project" value="TreeGrafter"/>
</dbReference>
<evidence type="ECO:0000256" key="3">
    <source>
        <dbReference type="ARBA" id="ARBA00022827"/>
    </source>
</evidence>
<dbReference type="GO" id="GO:0008720">
    <property type="term" value="F:D-lactate dehydrogenase (NAD+) activity"/>
    <property type="evidence" value="ECO:0007669"/>
    <property type="project" value="TreeGrafter"/>
</dbReference>
<dbReference type="Gene3D" id="3.30.70.2740">
    <property type="match status" value="1"/>
</dbReference>
<dbReference type="Pfam" id="PF01565">
    <property type="entry name" value="FAD_binding_4"/>
    <property type="match status" value="1"/>
</dbReference>
<evidence type="ECO:0000256" key="1">
    <source>
        <dbReference type="ARBA" id="ARBA00001974"/>
    </source>
</evidence>
<dbReference type="InterPro" id="IPR036318">
    <property type="entry name" value="FAD-bd_PCMH-like_sf"/>
</dbReference>
<dbReference type="PROSITE" id="PS51387">
    <property type="entry name" value="FAD_PCMH"/>
    <property type="match status" value="1"/>
</dbReference>
<organism evidence="6 7">
    <name type="scientific">Candidatus Kaiserbacteria bacterium RIFCSPLOWO2_12_FULL_45_26</name>
    <dbReference type="NCBI Taxonomy" id="1798525"/>
    <lineage>
        <taxon>Bacteria</taxon>
        <taxon>Candidatus Kaiseribacteriota</taxon>
    </lineage>
</organism>
<dbReference type="PANTHER" id="PTHR11748:SF119">
    <property type="entry name" value="D-2-HYDROXYGLUTARATE DEHYDROGENASE"/>
    <property type="match status" value="1"/>
</dbReference>
<feature type="domain" description="FAD-binding PCMH-type" evidence="5">
    <location>
        <begin position="26"/>
        <end position="244"/>
    </location>
</feature>
<keyword evidence="3" id="KW-0274">FAD</keyword>
<evidence type="ECO:0000313" key="6">
    <source>
        <dbReference type="EMBL" id="OGG84539.1"/>
    </source>
</evidence>
<proteinExistence type="predicted"/>